<dbReference type="SUPFAM" id="SSF51206">
    <property type="entry name" value="cAMP-binding domain-like"/>
    <property type="match status" value="1"/>
</dbReference>
<dbReference type="InterPro" id="IPR014710">
    <property type="entry name" value="RmlC-like_jellyroll"/>
</dbReference>
<dbReference type="EMBL" id="AP024714">
    <property type="protein sequence ID" value="BCX81167.1"/>
    <property type="molecule type" value="Genomic_DNA"/>
</dbReference>
<keyword evidence="3" id="KW-1185">Reference proteome</keyword>
<reference evidence="3" key="1">
    <citation type="journal article" date="2024" name="Int. J. Syst. Evol. Microbiol.">
        <title>Methylomarinovum tepidoasis sp. nov., a moderately thermophilic methanotroph of the family Methylothermaceae isolated from a deep-sea hydrothermal field.</title>
        <authorList>
            <person name="Hirayama H."/>
            <person name="Takaki Y."/>
            <person name="Abe M."/>
            <person name="Miyazaki M."/>
            <person name="Uematsu K."/>
            <person name="Matsui Y."/>
            <person name="Takai K."/>
        </authorList>
    </citation>
    <scope>NUCLEOTIDE SEQUENCE [LARGE SCALE GENOMIC DNA]</scope>
    <source>
        <strain evidence="3">IT-9</strain>
    </source>
</reference>
<dbReference type="InterPro" id="IPR018490">
    <property type="entry name" value="cNMP-bd_dom_sf"/>
</dbReference>
<evidence type="ECO:0000259" key="1">
    <source>
        <dbReference type="PROSITE" id="PS50042"/>
    </source>
</evidence>
<dbReference type="RefSeq" id="WP_317706103.1">
    <property type="nucleotide sequence ID" value="NZ_AP024714.1"/>
</dbReference>
<dbReference type="GO" id="GO:0003700">
    <property type="term" value="F:DNA-binding transcription factor activity"/>
    <property type="evidence" value="ECO:0007669"/>
    <property type="project" value="TreeGrafter"/>
</dbReference>
<evidence type="ECO:0000313" key="2">
    <source>
        <dbReference type="EMBL" id="BCX81167.1"/>
    </source>
</evidence>
<dbReference type="SMART" id="SM00100">
    <property type="entry name" value="cNMP"/>
    <property type="match status" value="1"/>
</dbReference>
<dbReference type="PANTHER" id="PTHR24567:SF74">
    <property type="entry name" value="HTH-TYPE TRANSCRIPTIONAL REGULATOR ARCR"/>
    <property type="match status" value="1"/>
</dbReference>
<organism evidence="2 3">
    <name type="scientific">Methylomarinovum caldicuralii</name>
    <dbReference type="NCBI Taxonomy" id="438856"/>
    <lineage>
        <taxon>Bacteria</taxon>
        <taxon>Pseudomonadati</taxon>
        <taxon>Pseudomonadota</taxon>
        <taxon>Gammaproteobacteria</taxon>
        <taxon>Methylococcales</taxon>
        <taxon>Methylothermaceae</taxon>
        <taxon>Methylomarinovum</taxon>
    </lineage>
</organism>
<dbReference type="PRINTS" id="PR00103">
    <property type="entry name" value="CAMPKINASE"/>
</dbReference>
<gene>
    <name evidence="2" type="ORF">MIT9_P0745</name>
</gene>
<dbReference type="PROSITE" id="PS00889">
    <property type="entry name" value="CNMP_BINDING_2"/>
    <property type="match status" value="1"/>
</dbReference>
<dbReference type="Proteomes" id="UP001321825">
    <property type="component" value="Chromosome"/>
</dbReference>
<feature type="domain" description="Cyclic nucleotide-binding" evidence="1">
    <location>
        <begin position="16"/>
        <end position="93"/>
    </location>
</feature>
<accession>A0AAU9BYK8</accession>
<dbReference type="Gene3D" id="2.60.120.10">
    <property type="entry name" value="Jelly Rolls"/>
    <property type="match status" value="1"/>
</dbReference>
<protein>
    <submittedName>
        <fullName evidence="2">CRP/FNR family transcriptional regulator, cyclic AMP receptor protein</fullName>
    </submittedName>
</protein>
<evidence type="ECO:0000313" key="3">
    <source>
        <dbReference type="Proteomes" id="UP001321825"/>
    </source>
</evidence>
<sequence length="115" mass="13106">MTLQELFEEYGRLCRYRAGEVIFQAGDAGEEMYLIRRGQVDILDGSRLIRSLGPGALFGEMALICHEPRSATALARTDCELLPVDESRFLFLVQQSPYFSLYVMEVLASRLRDRP</sequence>
<name>A0AAU9BYK8_9GAMM</name>
<dbReference type="InterPro" id="IPR000595">
    <property type="entry name" value="cNMP-bd_dom"/>
</dbReference>
<dbReference type="AlphaFoldDB" id="A0AAU9BYK8"/>
<dbReference type="Pfam" id="PF00027">
    <property type="entry name" value="cNMP_binding"/>
    <property type="match status" value="1"/>
</dbReference>
<dbReference type="KEGG" id="mcau:MIT9_P0745"/>
<dbReference type="PROSITE" id="PS50042">
    <property type="entry name" value="CNMP_BINDING_3"/>
    <property type="match status" value="1"/>
</dbReference>
<dbReference type="PANTHER" id="PTHR24567">
    <property type="entry name" value="CRP FAMILY TRANSCRIPTIONAL REGULATORY PROTEIN"/>
    <property type="match status" value="1"/>
</dbReference>
<dbReference type="InterPro" id="IPR018488">
    <property type="entry name" value="cNMP-bd_CS"/>
</dbReference>
<dbReference type="CDD" id="cd00038">
    <property type="entry name" value="CAP_ED"/>
    <property type="match status" value="1"/>
</dbReference>
<keyword evidence="2" id="KW-0675">Receptor</keyword>
<dbReference type="InterPro" id="IPR050397">
    <property type="entry name" value="Env_Response_Regulators"/>
</dbReference>
<dbReference type="GO" id="GO:0005829">
    <property type="term" value="C:cytosol"/>
    <property type="evidence" value="ECO:0007669"/>
    <property type="project" value="TreeGrafter"/>
</dbReference>
<proteinExistence type="predicted"/>